<feature type="region of interest" description="Disordered" evidence="1">
    <location>
        <begin position="1"/>
        <end position="43"/>
    </location>
</feature>
<reference evidence="2" key="1">
    <citation type="journal article" date="2023" name="Nat. Commun.">
        <title>Diploid and tetraploid genomes of Acorus and the evolution of monocots.</title>
        <authorList>
            <person name="Ma L."/>
            <person name="Liu K.W."/>
            <person name="Li Z."/>
            <person name="Hsiao Y.Y."/>
            <person name="Qi Y."/>
            <person name="Fu T."/>
            <person name="Tang G.D."/>
            <person name="Zhang D."/>
            <person name="Sun W.H."/>
            <person name="Liu D.K."/>
            <person name="Li Y."/>
            <person name="Chen G.Z."/>
            <person name="Liu X.D."/>
            <person name="Liao X.Y."/>
            <person name="Jiang Y.T."/>
            <person name="Yu X."/>
            <person name="Hao Y."/>
            <person name="Huang J."/>
            <person name="Zhao X.W."/>
            <person name="Ke S."/>
            <person name="Chen Y.Y."/>
            <person name="Wu W.L."/>
            <person name="Hsu J.L."/>
            <person name="Lin Y.F."/>
            <person name="Huang M.D."/>
            <person name="Li C.Y."/>
            <person name="Huang L."/>
            <person name="Wang Z.W."/>
            <person name="Zhao X."/>
            <person name="Zhong W.Y."/>
            <person name="Peng D.H."/>
            <person name="Ahmad S."/>
            <person name="Lan S."/>
            <person name="Zhang J.S."/>
            <person name="Tsai W.C."/>
            <person name="Van de Peer Y."/>
            <person name="Liu Z.J."/>
        </authorList>
    </citation>
    <scope>NUCLEOTIDE SEQUENCE</scope>
    <source>
        <strain evidence="2">SCP</strain>
    </source>
</reference>
<feature type="compositionally biased region" description="Gly residues" evidence="1">
    <location>
        <begin position="24"/>
        <end position="33"/>
    </location>
</feature>
<protein>
    <submittedName>
        <fullName evidence="2">Uncharacterized protein</fullName>
    </submittedName>
</protein>
<dbReference type="AlphaFoldDB" id="A0AAV9APX9"/>
<name>A0AAV9APX9_ACOGR</name>
<evidence type="ECO:0000313" key="3">
    <source>
        <dbReference type="Proteomes" id="UP001179952"/>
    </source>
</evidence>
<gene>
    <name evidence="2" type="ORF">QJS04_geneDACA016294</name>
</gene>
<comment type="caution">
    <text evidence="2">The sequence shown here is derived from an EMBL/GenBank/DDBJ whole genome shotgun (WGS) entry which is preliminary data.</text>
</comment>
<proteinExistence type="predicted"/>
<evidence type="ECO:0000313" key="2">
    <source>
        <dbReference type="EMBL" id="KAK1266444.1"/>
    </source>
</evidence>
<dbReference type="Proteomes" id="UP001179952">
    <property type="component" value="Unassembled WGS sequence"/>
</dbReference>
<dbReference type="EMBL" id="JAUJYN010000007">
    <property type="protein sequence ID" value="KAK1266444.1"/>
    <property type="molecule type" value="Genomic_DNA"/>
</dbReference>
<keyword evidence="3" id="KW-1185">Reference proteome</keyword>
<evidence type="ECO:0000256" key="1">
    <source>
        <dbReference type="SAM" id="MobiDB-lite"/>
    </source>
</evidence>
<sequence>MVSVKQEPGSISRTSEMGRKGKAETGGGGGEGGSSVKQEATERRVLRSRYMNLKSIISGENHERLSLF</sequence>
<reference evidence="2" key="2">
    <citation type="submission" date="2023-06" db="EMBL/GenBank/DDBJ databases">
        <authorList>
            <person name="Ma L."/>
            <person name="Liu K.-W."/>
            <person name="Li Z."/>
            <person name="Hsiao Y.-Y."/>
            <person name="Qi Y."/>
            <person name="Fu T."/>
            <person name="Tang G."/>
            <person name="Zhang D."/>
            <person name="Sun W.-H."/>
            <person name="Liu D.-K."/>
            <person name="Li Y."/>
            <person name="Chen G.-Z."/>
            <person name="Liu X.-D."/>
            <person name="Liao X.-Y."/>
            <person name="Jiang Y.-T."/>
            <person name="Yu X."/>
            <person name="Hao Y."/>
            <person name="Huang J."/>
            <person name="Zhao X.-W."/>
            <person name="Ke S."/>
            <person name="Chen Y.-Y."/>
            <person name="Wu W.-L."/>
            <person name="Hsu J.-L."/>
            <person name="Lin Y.-F."/>
            <person name="Huang M.-D."/>
            <person name="Li C.-Y."/>
            <person name="Huang L."/>
            <person name="Wang Z.-W."/>
            <person name="Zhao X."/>
            <person name="Zhong W.-Y."/>
            <person name="Peng D.-H."/>
            <person name="Ahmad S."/>
            <person name="Lan S."/>
            <person name="Zhang J.-S."/>
            <person name="Tsai W.-C."/>
            <person name="Van De Peer Y."/>
            <person name="Liu Z.-J."/>
        </authorList>
    </citation>
    <scope>NUCLEOTIDE SEQUENCE</scope>
    <source>
        <strain evidence="2">SCP</strain>
        <tissue evidence="2">Leaves</tissue>
    </source>
</reference>
<accession>A0AAV9APX9</accession>
<organism evidence="2 3">
    <name type="scientific">Acorus gramineus</name>
    <name type="common">Dwarf sweet flag</name>
    <dbReference type="NCBI Taxonomy" id="55184"/>
    <lineage>
        <taxon>Eukaryota</taxon>
        <taxon>Viridiplantae</taxon>
        <taxon>Streptophyta</taxon>
        <taxon>Embryophyta</taxon>
        <taxon>Tracheophyta</taxon>
        <taxon>Spermatophyta</taxon>
        <taxon>Magnoliopsida</taxon>
        <taxon>Liliopsida</taxon>
        <taxon>Acoraceae</taxon>
        <taxon>Acorus</taxon>
    </lineage>
</organism>